<feature type="region of interest" description="Disordered" evidence="1">
    <location>
        <begin position="415"/>
        <end position="536"/>
    </location>
</feature>
<feature type="compositionally biased region" description="Basic and acidic residues" evidence="1">
    <location>
        <begin position="258"/>
        <end position="274"/>
    </location>
</feature>
<keyword evidence="2" id="KW-0472">Membrane</keyword>
<accession>A0A9D4RCZ0</accession>
<evidence type="ECO:0000313" key="3">
    <source>
        <dbReference type="EMBL" id="KAH3863851.1"/>
    </source>
</evidence>
<feature type="region of interest" description="Disordered" evidence="1">
    <location>
        <begin position="47"/>
        <end position="104"/>
    </location>
</feature>
<feature type="region of interest" description="Disordered" evidence="1">
    <location>
        <begin position="1"/>
        <end position="33"/>
    </location>
</feature>
<keyword evidence="2" id="KW-1133">Transmembrane helix</keyword>
<organism evidence="3 4">
    <name type="scientific">Dreissena polymorpha</name>
    <name type="common">Zebra mussel</name>
    <name type="synonym">Mytilus polymorpha</name>
    <dbReference type="NCBI Taxonomy" id="45954"/>
    <lineage>
        <taxon>Eukaryota</taxon>
        <taxon>Metazoa</taxon>
        <taxon>Spiralia</taxon>
        <taxon>Lophotrochozoa</taxon>
        <taxon>Mollusca</taxon>
        <taxon>Bivalvia</taxon>
        <taxon>Autobranchia</taxon>
        <taxon>Heteroconchia</taxon>
        <taxon>Euheterodonta</taxon>
        <taxon>Imparidentia</taxon>
        <taxon>Neoheterodontei</taxon>
        <taxon>Myida</taxon>
        <taxon>Dreissenoidea</taxon>
        <taxon>Dreissenidae</taxon>
        <taxon>Dreissena</taxon>
    </lineage>
</organism>
<gene>
    <name evidence="3" type="ORF">DPMN_026854</name>
</gene>
<dbReference type="Proteomes" id="UP000828390">
    <property type="component" value="Unassembled WGS sequence"/>
</dbReference>
<evidence type="ECO:0000313" key="4">
    <source>
        <dbReference type="Proteomes" id="UP000828390"/>
    </source>
</evidence>
<sequence length="627" mass="67434">MPGAGPSSATNPSQRPTSFSGLELGGHTSVNTPDVTADIIDIYEASHSETSTNASVSDGVSVAPDYPMDSLPRHTSTHSLPGTGVQRERREAPAPPRSHSSNVAMSNVVVASQGAERGLTHLPPSSLSTSAGNIASPVIPVLHSPSRPPVITHIPMHSLPHAHLGAASSPAVVSPSNINVHVSGEGIVSIPSPVSVNGLGNSRSVVPPNFNTGVVRMDRHSSSGNMLPDVVSHSQQALSPRPTHASPRPTRPNIPQSESRHSELRDHRHSSEPHGRHRHTHGHRHRSHRHSRHQNLSEEEPCKESCMKCLAAGTSFRWILVVLSLLGVCCVVTGIVLAALHAAGNSFLFLAIMFLGLGVLLVVVVGVGWKCTPRGHEPLHALFHLGEFRRHSRRRRTRTHERRRGGNRWYGGSMYPEFQYRRPPPSYNASMQEFQQQQHQQPASPHTPDLYDPNSDPNSDPAEDYSLPSSPPPSYRSRASTVRAGIQITFPPNQGGDFPDSRPPTYRSHPSNTLHTRHTRPSLSRDDDDLYDHDPAPADVAFTGSTVFVDTNNSQCGTSIHINPVMAANQNVTVSVTTVSVTTSAPVVTPHVHAEGAGSSALPSDSFGTEIVDPVGEGGLDREVTQL</sequence>
<comment type="caution">
    <text evidence="3">The sequence shown here is derived from an EMBL/GenBank/DDBJ whole genome shotgun (WGS) entry which is preliminary data.</text>
</comment>
<evidence type="ECO:0000256" key="2">
    <source>
        <dbReference type="SAM" id="Phobius"/>
    </source>
</evidence>
<feature type="transmembrane region" description="Helical" evidence="2">
    <location>
        <begin position="316"/>
        <end position="340"/>
    </location>
</feature>
<evidence type="ECO:0000256" key="1">
    <source>
        <dbReference type="SAM" id="MobiDB-lite"/>
    </source>
</evidence>
<dbReference type="EMBL" id="JAIWYP010000002">
    <property type="protein sequence ID" value="KAH3863851.1"/>
    <property type="molecule type" value="Genomic_DNA"/>
</dbReference>
<proteinExistence type="predicted"/>
<feature type="compositionally biased region" description="Polar residues" evidence="1">
    <location>
        <begin position="48"/>
        <end position="58"/>
    </location>
</feature>
<feature type="region of interest" description="Disordered" evidence="1">
    <location>
        <begin position="216"/>
        <end position="298"/>
    </location>
</feature>
<protein>
    <submittedName>
        <fullName evidence="3">Uncharacterized protein</fullName>
    </submittedName>
</protein>
<feature type="transmembrane region" description="Helical" evidence="2">
    <location>
        <begin position="347"/>
        <end position="369"/>
    </location>
</feature>
<keyword evidence="2" id="KW-0812">Transmembrane</keyword>
<reference evidence="3" key="2">
    <citation type="submission" date="2020-11" db="EMBL/GenBank/DDBJ databases">
        <authorList>
            <person name="McCartney M.A."/>
            <person name="Auch B."/>
            <person name="Kono T."/>
            <person name="Mallez S."/>
            <person name="Becker A."/>
            <person name="Gohl D.M."/>
            <person name="Silverstein K.A.T."/>
            <person name="Koren S."/>
            <person name="Bechman K.B."/>
            <person name="Herman A."/>
            <person name="Abrahante J.E."/>
            <person name="Garbe J."/>
        </authorList>
    </citation>
    <scope>NUCLEOTIDE SEQUENCE</scope>
    <source>
        <strain evidence="3">Duluth1</strain>
        <tissue evidence="3">Whole animal</tissue>
    </source>
</reference>
<name>A0A9D4RCZ0_DREPO</name>
<dbReference type="OrthoDB" id="10070859at2759"/>
<keyword evidence="4" id="KW-1185">Reference proteome</keyword>
<feature type="compositionally biased region" description="Basic residues" evidence="1">
    <location>
        <begin position="275"/>
        <end position="293"/>
    </location>
</feature>
<dbReference type="AlphaFoldDB" id="A0A9D4RCZ0"/>
<feature type="compositionally biased region" description="Polar residues" evidence="1">
    <location>
        <begin position="7"/>
        <end position="20"/>
    </location>
</feature>
<feature type="compositionally biased region" description="Low complexity" evidence="1">
    <location>
        <begin position="432"/>
        <end position="441"/>
    </location>
</feature>
<reference evidence="3" key="1">
    <citation type="journal article" date="2019" name="bioRxiv">
        <title>The Genome of the Zebra Mussel, Dreissena polymorpha: A Resource for Invasive Species Research.</title>
        <authorList>
            <person name="McCartney M.A."/>
            <person name="Auch B."/>
            <person name="Kono T."/>
            <person name="Mallez S."/>
            <person name="Zhang Y."/>
            <person name="Obille A."/>
            <person name="Becker A."/>
            <person name="Abrahante J.E."/>
            <person name="Garbe J."/>
            <person name="Badalamenti J.P."/>
            <person name="Herman A."/>
            <person name="Mangelson H."/>
            <person name="Liachko I."/>
            <person name="Sullivan S."/>
            <person name="Sone E.D."/>
            <person name="Koren S."/>
            <person name="Silverstein K.A.T."/>
            <person name="Beckman K.B."/>
            <person name="Gohl D.M."/>
        </authorList>
    </citation>
    <scope>NUCLEOTIDE SEQUENCE</scope>
    <source>
        <strain evidence="3">Duluth1</strain>
        <tissue evidence="3">Whole animal</tissue>
    </source>
</reference>